<feature type="domain" description="RCK N-terminal" evidence="7">
    <location>
        <begin position="1"/>
        <end position="117"/>
    </location>
</feature>
<dbReference type="Pfam" id="PF02254">
    <property type="entry name" value="TrkA_N"/>
    <property type="match status" value="1"/>
</dbReference>
<evidence type="ECO:0000256" key="4">
    <source>
        <dbReference type="ARBA" id="ARBA00022958"/>
    </source>
</evidence>
<evidence type="ECO:0000256" key="3">
    <source>
        <dbReference type="ARBA" id="ARBA00022538"/>
    </source>
</evidence>
<dbReference type="RefSeq" id="WP_011447677.1">
    <property type="nucleotide sequence ID" value="NC_007796.1"/>
</dbReference>
<dbReference type="InterPro" id="IPR006037">
    <property type="entry name" value="RCK_C"/>
</dbReference>
<dbReference type="PRINTS" id="PR00335">
    <property type="entry name" value="KUPTAKETRKA"/>
</dbReference>
<name>Q2FLJ8_METHJ</name>
<dbReference type="PANTHER" id="PTHR43833:SF5">
    <property type="entry name" value="TRK SYSTEM POTASSIUM UPTAKE PROTEIN TRKA"/>
    <property type="match status" value="1"/>
</dbReference>
<dbReference type="InterPro" id="IPR003148">
    <property type="entry name" value="RCK_N"/>
</dbReference>
<dbReference type="TCDB" id="3.A.3.1.8">
    <property type="family name" value="the p-type atpase (p-atpase) superfamily"/>
</dbReference>
<dbReference type="HOGENOM" id="CLU_046525_2_4_2"/>
<dbReference type="STRING" id="323259.Mhun_0637"/>
<evidence type="ECO:0000259" key="8">
    <source>
        <dbReference type="PROSITE" id="PS51202"/>
    </source>
</evidence>
<dbReference type="InterPro" id="IPR036721">
    <property type="entry name" value="RCK_C_sf"/>
</dbReference>
<dbReference type="GO" id="GO:0015079">
    <property type="term" value="F:potassium ion transmembrane transporter activity"/>
    <property type="evidence" value="ECO:0007669"/>
    <property type="project" value="InterPro"/>
</dbReference>
<evidence type="ECO:0000256" key="6">
    <source>
        <dbReference type="ARBA" id="ARBA00023065"/>
    </source>
</evidence>
<dbReference type="GeneID" id="3923089"/>
<keyword evidence="2" id="KW-0813">Transport</keyword>
<dbReference type="eggNOG" id="arCOG01957">
    <property type="taxonomic scope" value="Archaea"/>
</dbReference>
<dbReference type="InterPro" id="IPR036291">
    <property type="entry name" value="NAD(P)-bd_dom_sf"/>
</dbReference>
<dbReference type="Gene3D" id="3.30.70.1450">
    <property type="entry name" value="Regulator of K+ conductance, C-terminal domain"/>
    <property type="match status" value="1"/>
</dbReference>
<dbReference type="OrthoDB" id="24929at2157"/>
<evidence type="ECO:0000256" key="5">
    <source>
        <dbReference type="ARBA" id="ARBA00023027"/>
    </source>
</evidence>
<dbReference type="InterPro" id="IPR050721">
    <property type="entry name" value="Trk_Ktr_HKT_K-transport"/>
</dbReference>
<protein>
    <submittedName>
        <fullName evidence="9">TrkA-N</fullName>
    </submittedName>
</protein>
<proteinExistence type="predicted"/>
<dbReference type="PROSITE" id="PS51202">
    <property type="entry name" value="RCK_C"/>
    <property type="match status" value="1"/>
</dbReference>
<evidence type="ECO:0000313" key="10">
    <source>
        <dbReference type="Proteomes" id="UP000001941"/>
    </source>
</evidence>
<evidence type="ECO:0000313" key="9">
    <source>
        <dbReference type="EMBL" id="ABD40393.1"/>
    </source>
</evidence>
<dbReference type="Gene3D" id="3.40.50.720">
    <property type="entry name" value="NAD(P)-binding Rossmann-like Domain"/>
    <property type="match status" value="1"/>
</dbReference>
<dbReference type="EMBL" id="CP000254">
    <property type="protein sequence ID" value="ABD40393.1"/>
    <property type="molecule type" value="Genomic_DNA"/>
</dbReference>
<keyword evidence="6" id="KW-0406">Ion transport</keyword>
<organism evidence="9 10">
    <name type="scientific">Methanospirillum hungatei JF-1 (strain ATCC 27890 / DSM 864 / NBRC 100397 / JF-1)</name>
    <dbReference type="NCBI Taxonomy" id="323259"/>
    <lineage>
        <taxon>Archaea</taxon>
        <taxon>Methanobacteriati</taxon>
        <taxon>Methanobacteriota</taxon>
        <taxon>Stenosarchaea group</taxon>
        <taxon>Methanomicrobia</taxon>
        <taxon>Methanomicrobiales</taxon>
        <taxon>Methanospirillaceae</taxon>
        <taxon>Methanospirillum</taxon>
    </lineage>
</organism>
<dbReference type="InterPro" id="IPR006036">
    <property type="entry name" value="K_uptake_TrkA"/>
</dbReference>
<dbReference type="AlphaFoldDB" id="Q2FLJ8"/>
<dbReference type="PANTHER" id="PTHR43833">
    <property type="entry name" value="POTASSIUM CHANNEL PROTEIN 2-RELATED-RELATED"/>
    <property type="match status" value="1"/>
</dbReference>
<dbReference type="SUPFAM" id="SSF116726">
    <property type="entry name" value="TrkA C-terminal domain-like"/>
    <property type="match status" value="1"/>
</dbReference>
<evidence type="ECO:0000256" key="2">
    <source>
        <dbReference type="ARBA" id="ARBA00022448"/>
    </source>
</evidence>
<sequence length="219" mass="23752">MKIIIIGCGRMGSGLAMRLVRSHHEITVVDHDHRAFDRLGAGFSGMIIEHDAMDKKSFTMSGVEKADGLAAVTGNDAVNIVVARAAKQMYRVPKVIARTHDPRYAELYHKLGIETVTNVTLGIERISELLTFSTLDIIHGIGDGEVGIVRYDIPPLLAGHQVKDLTVPGEIIVLSLTRKGKTSIPTLGTTLEKGDVVHIAVEERAVDRLKNEMRTVGGG</sequence>
<keyword evidence="5" id="KW-0520">NAD</keyword>
<comment type="function">
    <text evidence="1">Part of a potassium transport system.</text>
</comment>
<dbReference type="Proteomes" id="UP000001941">
    <property type="component" value="Chromosome"/>
</dbReference>
<keyword evidence="10" id="KW-1185">Reference proteome</keyword>
<keyword evidence="4" id="KW-0630">Potassium</keyword>
<dbReference type="SUPFAM" id="SSF51735">
    <property type="entry name" value="NAD(P)-binding Rossmann-fold domains"/>
    <property type="match status" value="1"/>
</dbReference>
<reference evidence="10" key="1">
    <citation type="journal article" date="2016" name="Stand. Genomic Sci.">
        <title>Complete genome sequence of Methanospirillum hungatei type strain JF1.</title>
        <authorList>
            <person name="Gunsalus R.P."/>
            <person name="Cook L.E."/>
            <person name="Crable B."/>
            <person name="Rohlin L."/>
            <person name="McDonald E."/>
            <person name="Mouttaki H."/>
            <person name="Sieber J.R."/>
            <person name="Poweleit N."/>
            <person name="Zhou H."/>
            <person name="Lapidus A.L."/>
            <person name="Daligault H.E."/>
            <person name="Land M."/>
            <person name="Gilna P."/>
            <person name="Ivanova N."/>
            <person name="Kyrpides N."/>
            <person name="Culley D.E."/>
            <person name="McInerney M.J."/>
        </authorList>
    </citation>
    <scope>NUCLEOTIDE SEQUENCE [LARGE SCALE GENOMIC DNA]</scope>
    <source>
        <strain evidence="10">ATCC 27890 / DSM 864 / NBRC 100397 / JF-1</strain>
    </source>
</reference>
<evidence type="ECO:0000256" key="1">
    <source>
        <dbReference type="ARBA" id="ARBA00003660"/>
    </source>
</evidence>
<dbReference type="PROSITE" id="PS51201">
    <property type="entry name" value="RCK_N"/>
    <property type="match status" value="1"/>
</dbReference>
<dbReference type="EnsemblBacteria" id="ABD40393">
    <property type="protein sequence ID" value="ABD40393"/>
    <property type="gene ID" value="Mhun_0637"/>
</dbReference>
<gene>
    <name evidence="9" type="ordered locus">Mhun_0637</name>
</gene>
<accession>Q2FLJ8</accession>
<feature type="domain" description="RCK C-terminal" evidence="8">
    <location>
        <begin position="135"/>
        <end position="215"/>
    </location>
</feature>
<dbReference type="KEGG" id="mhu:Mhun_0637"/>
<dbReference type="Pfam" id="PF02080">
    <property type="entry name" value="TrkA_C"/>
    <property type="match status" value="1"/>
</dbReference>
<dbReference type="GO" id="GO:0005886">
    <property type="term" value="C:plasma membrane"/>
    <property type="evidence" value="ECO:0007669"/>
    <property type="project" value="InterPro"/>
</dbReference>
<keyword evidence="3" id="KW-0633">Potassium transport</keyword>
<evidence type="ECO:0000259" key="7">
    <source>
        <dbReference type="PROSITE" id="PS51201"/>
    </source>
</evidence>
<dbReference type="InParanoid" id="Q2FLJ8"/>